<dbReference type="PANTHER" id="PTHR47506">
    <property type="entry name" value="TRANSCRIPTIONAL REGULATORY PROTEIN"/>
    <property type="match status" value="1"/>
</dbReference>
<evidence type="ECO:0000256" key="2">
    <source>
        <dbReference type="ARBA" id="ARBA00023125"/>
    </source>
</evidence>
<dbReference type="Pfam" id="PF16925">
    <property type="entry name" value="TetR_C_13"/>
    <property type="match status" value="1"/>
</dbReference>
<dbReference type="Proteomes" id="UP000321638">
    <property type="component" value="Unassembled WGS sequence"/>
</dbReference>
<keyword evidence="3" id="KW-0804">Transcription</keyword>
<dbReference type="Gene3D" id="1.10.357.10">
    <property type="entry name" value="Tetracycline Repressor, domain 2"/>
    <property type="match status" value="1"/>
</dbReference>
<evidence type="ECO:0000313" key="7">
    <source>
        <dbReference type="EMBL" id="TXL79571.1"/>
    </source>
</evidence>
<dbReference type="Pfam" id="PF00440">
    <property type="entry name" value="TetR_N"/>
    <property type="match status" value="1"/>
</dbReference>
<dbReference type="InterPro" id="IPR009057">
    <property type="entry name" value="Homeodomain-like_sf"/>
</dbReference>
<comment type="caution">
    <text evidence="7">The sequence shown here is derived from an EMBL/GenBank/DDBJ whole genome shotgun (WGS) entry which is preliminary data.</text>
</comment>
<evidence type="ECO:0000259" key="6">
    <source>
        <dbReference type="PROSITE" id="PS50977"/>
    </source>
</evidence>
<sequence length="221" mass="24245">MASVHEAAAAPPRRSQAARRGESDRRMLRAAERLIARHGMAGTSLADVGIAAGYSRGLPVQRFGSKIGLIKALLEAMDSWFKAHLARKLDGASGLRALQIRIEAHLGSADRSAAATAALYAIYVESLCVTPELRQDVARFTQQWRDGLAADLLEARRRGEIGRRVDCQAEAAFLLAAMRGLMIQYLMDRSTRDLARSRAILLAQVRDRLAIRPGRAEETSR</sequence>
<dbReference type="EMBL" id="VDUZ01000005">
    <property type="protein sequence ID" value="TXL79571.1"/>
    <property type="molecule type" value="Genomic_DNA"/>
</dbReference>
<evidence type="ECO:0000256" key="1">
    <source>
        <dbReference type="ARBA" id="ARBA00023015"/>
    </source>
</evidence>
<evidence type="ECO:0000256" key="3">
    <source>
        <dbReference type="ARBA" id="ARBA00023163"/>
    </source>
</evidence>
<keyword evidence="2 4" id="KW-0238">DNA-binding</keyword>
<dbReference type="InterPro" id="IPR001647">
    <property type="entry name" value="HTH_TetR"/>
</dbReference>
<dbReference type="AlphaFoldDB" id="A0A5C8PT73"/>
<dbReference type="InterPro" id="IPR036271">
    <property type="entry name" value="Tet_transcr_reg_TetR-rel_C_sf"/>
</dbReference>
<dbReference type="SUPFAM" id="SSF48498">
    <property type="entry name" value="Tetracyclin repressor-like, C-terminal domain"/>
    <property type="match status" value="1"/>
</dbReference>
<dbReference type="GO" id="GO:0003677">
    <property type="term" value="F:DNA binding"/>
    <property type="evidence" value="ECO:0007669"/>
    <property type="project" value="UniProtKB-UniRule"/>
</dbReference>
<protein>
    <submittedName>
        <fullName evidence="7">TetR/AcrR family transcriptional regulator</fullName>
    </submittedName>
</protein>
<dbReference type="RefSeq" id="WP_147846079.1">
    <property type="nucleotide sequence ID" value="NZ_VDUZ01000005.1"/>
</dbReference>
<gene>
    <name evidence="7" type="ORF">FHP25_06435</name>
</gene>
<proteinExistence type="predicted"/>
<accession>A0A5C8PT73</accession>
<evidence type="ECO:0000256" key="4">
    <source>
        <dbReference type="PROSITE-ProRule" id="PRU00335"/>
    </source>
</evidence>
<dbReference type="PANTHER" id="PTHR47506:SF6">
    <property type="entry name" value="HTH-TYPE TRANSCRIPTIONAL REPRESSOR NEMR"/>
    <property type="match status" value="1"/>
</dbReference>
<feature type="region of interest" description="Disordered" evidence="5">
    <location>
        <begin position="1"/>
        <end position="25"/>
    </location>
</feature>
<evidence type="ECO:0000256" key="5">
    <source>
        <dbReference type="SAM" id="MobiDB-lite"/>
    </source>
</evidence>
<dbReference type="SUPFAM" id="SSF46689">
    <property type="entry name" value="Homeodomain-like"/>
    <property type="match status" value="1"/>
</dbReference>
<feature type="DNA-binding region" description="H-T-H motif" evidence="4">
    <location>
        <begin position="44"/>
        <end position="63"/>
    </location>
</feature>
<dbReference type="InterPro" id="IPR011075">
    <property type="entry name" value="TetR_C"/>
</dbReference>
<keyword evidence="8" id="KW-1185">Reference proteome</keyword>
<dbReference type="PROSITE" id="PS50977">
    <property type="entry name" value="HTH_TETR_2"/>
    <property type="match status" value="1"/>
</dbReference>
<dbReference type="OrthoDB" id="5293556at2"/>
<organism evidence="7 8">
    <name type="scientific">Vineibacter terrae</name>
    <dbReference type="NCBI Taxonomy" id="2586908"/>
    <lineage>
        <taxon>Bacteria</taxon>
        <taxon>Pseudomonadati</taxon>
        <taxon>Pseudomonadota</taxon>
        <taxon>Alphaproteobacteria</taxon>
        <taxon>Hyphomicrobiales</taxon>
        <taxon>Vineibacter</taxon>
    </lineage>
</organism>
<keyword evidence="1" id="KW-0805">Transcription regulation</keyword>
<reference evidence="7 8" key="1">
    <citation type="submission" date="2019-06" db="EMBL/GenBank/DDBJ databases">
        <title>New taxonomy in bacterial strain CC-CFT640, isolated from vineyard.</title>
        <authorList>
            <person name="Lin S.-Y."/>
            <person name="Tsai C.-F."/>
            <person name="Young C.-C."/>
        </authorList>
    </citation>
    <scope>NUCLEOTIDE SEQUENCE [LARGE SCALE GENOMIC DNA]</scope>
    <source>
        <strain evidence="7 8">CC-CFT640</strain>
    </source>
</reference>
<evidence type="ECO:0000313" key="8">
    <source>
        <dbReference type="Proteomes" id="UP000321638"/>
    </source>
</evidence>
<name>A0A5C8PT73_9HYPH</name>
<feature type="domain" description="HTH tetR-type" evidence="6">
    <location>
        <begin position="21"/>
        <end position="81"/>
    </location>
</feature>